<dbReference type="GO" id="GO:0045476">
    <property type="term" value="P:nurse cell apoptotic process"/>
    <property type="evidence" value="ECO:0007669"/>
    <property type="project" value="UniProtKB-ARBA"/>
</dbReference>
<dbReference type="CDD" id="cd18315">
    <property type="entry name" value="BTB_POZ_BAB-like"/>
    <property type="match status" value="1"/>
</dbReference>
<dbReference type="GO" id="GO:0016199">
    <property type="term" value="P:axon midline choice point recognition"/>
    <property type="evidence" value="ECO:0007669"/>
    <property type="project" value="UniProtKB-ARBA"/>
</dbReference>
<evidence type="ECO:0000256" key="4">
    <source>
        <dbReference type="ARBA" id="ARBA00023242"/>
    </source>
</evidence>
<keyword evidence="2" id="KW-0221">Differentiation</keyword>
<dbReference type="SUPFAM" id="SSF54695">
    <property type="entry name" value="POZ domain"/>
    <property type="match status" value="1"/>
</dbReference>
<evidence type="ECO:0000256" key="5">
    <source>
        <dbReference type="ARBA" id="ARBA00037382"/>
    </source>
</evidence>
<evidence type="ECO:0000256" key="2">
    <source>
        <dbReference type="ARBA" id="ARBA00022782"/>
    </source>
</evidence>
<dbReference type="PROSITE" id="PS00028">
    <property type="entry name" value="ZINC_FINGER_C2H2_1"/>
    <property type="match status" value="1"/>
</dbReference>
<dbReference type="Gene3D" id="3.30.710.10">
    <property type="entry name" value="Potassium Channel Kv1.1, Chain A"/>
    <property type="match status" value="1"/>
</dbReference>
<evidence type="ECO:0000256" key="1">
    <source>
        <dbReference type="ARBA" id="ARBA00022473"/>
    </source>
</evidence>
<dbReference type="GO" id="GO:0035167">
    <property type="term" value="P:larval lymph gland hemopoiesis"/>
    <property type="evidence" value="ECO:0007669"/>
    <property type="project" value="UniProtKB-ARBA"/>
</dbReference>
<sequence length="516" mass="55554">MGESDSGQQYCLRWNNHSDTIISEFEVLLGQEDFVDVTLSCERRSVKAHKVVLSACSTYFRRLLKDNPCQHPIIILRDVAYSELSAILFFMYHGQVMVEQDRIPQLLQTAQLLEVRGLCEVRESQSASNKEDKEGETPPLKGNQSFLAGLLNTSISATKRCTSVSDTNSCSNSSPIPSPVAKRQRCSGGSSRPVPMLQSILSQQLAVPMTPTFDLTKSMGSSTRALTALACKVQANTSSSPHAASTTNCTPGNILPTSLENLLNLSSVVMAAASSGCQNNGADISATSSSDEDMNDKDDKVESSFGDLENSSHGGRDMEPDPQVVEIKEEPLVDFEDEFGEENSPRGAGGGGPSGDEESESETELGAISENSRGEAFSLPLLAQHLAAPNLLSASAKLRAAASQARHLSTSSNDSMSQLVMGPSTSPDAGGPAAMSTRSDTASPSFDPLAGDPPRKLAFHEPRPCPICRRMYRDAATLRTHTAIMHAEGRDPFACLCGELFRTKYEMYNHKKNGHR</sequence>
<evidence type="ECO:0000256" key="3">
    <source>
        <dbReference type="ARBA" id="ARBA00022902"/>
    </source>
</evidence>
<comment type="caution">
    <text evidence="6">The sequence shown here is derived from an EMBL/GenBank/DDBJ whole genome shotgun (WGS) entry which is preliminary data.</text>
</comment>
<dbReference type="GO" id="GO:0006357">
    <property type="term" value="P:regulation of transcription by RNA polymerase II"/>
    <property type="evidence" value="ECO:0007669"/>
    <property type="project" value="TreeGrafter"/>
</dbReference>
<dbReference type="GO" id="GO:0048813">
    <property type="term" value="P:dendrite morphogenesis"/>
    <property type="evidence" value="ECO:0007669"/>
    <property type="project" value="UniProtKB-ARBA"/>
</dbReference>
<dbReference type="PANTHER" id="PTHR23110:SF111">
    <property type="entry name" value="LONGITUDINALS LACKING PROTEIN, ISOFORMS F_I_K_T"/>
    <property type="match status" value="1"/>
</dbReference>
<dbReference type="PANTHER" id="PTHR23110">
    <property type="entry name" value="BTB DOMAIN TRANSCRIPTION FACTOR"/>
    <property type="match status" value="1"/>
</dbReference>
<proteinExistence type="predicted"/>
<dbReference type="GO" id="GO:0008406">
    <property type="term" value="P:gonad development"/>
    <property type="evidence" value="ECO:0007669"/>
    <property type="project" value="UniProtKB-ARBA"/>
</dbReference>
<gene>
    <name evidence="6" type="ORF">APZ42_020295</name>
</gene>
<keyword evidence="7" id="KW-1185">Reference proteome</keyword>
<comment type="function">
    <text evidence="5">Putative transcription factor required for axon growth and guidance in the central and peripheral nervous systems. Repels CNS axons away from the midline by promoting the expression of the midline repellent sli and its receptor robo.</text>
</comment>
<dbReference type="AlphaFoldDB" id="A0A0P5CB78"/>
<evidence type="ECO:0000313" key="6">
    <source>
        <dbReference type="EMBL" id="KZS14348.1"/>
    </source>
</evidence>
<organism evidence="6 7">
    <name type="scientific">Daphnia magna</name>
    <dbReference type="NCBI Taxonomy" id="35525"/>
    <lineage>
        <taxon>Eukaryota</taxon>
        <taxon>Metazoa</taxon>
        <taxon>Ecdysozoa</taxon>
        <taxon>Arthropoda</taxon>
        <taxon>Crustacea</taxon>
        <taxon>Branchiopoda</taxon>
        <taxon>Diplostraca</taxon>
        <taxon>Cladocera</taxon>
        <taxon>Anomopoda</taxon>
        <taxon>Daphniidae</taxon>
        <taxon>Daphnia</taxon>
    </lineage>
</organism>
<dbReference type="InterPro" id="IPR011333">
    <property type="entry name" value="SKP1/BTB/POZ_sf"/>
</dbReference>
<dbReference type="Proteomes" id="UP000076858">
    <property type="component" value="Unassembled WGS sequence"/>
</dbReference>
<dbReference type="GO" id="GO:0007464">
    <property type="term" value="P:R3/R4 cell fate commitment"/>
    <property type="evidence" value="ECO:0007669"/>
    <property type="project" value="UniProtKB-ARBA"/>
</dbReference>
<dbReference type="OrthoDB" id="10261408at2759"/>
<keyword evidence="3" id="KW-0524">Neurogenesis</keyword>
<dbReference type="InterPro" id="IPR000210">
    <property type="entry name" value="BTB/POZ_dom"/>
</dbReference>
<dbReference type="GO" id="GO:0007526">
    <property type="term" value="P:larval somatic muscle development"/>
    <property type="evidence" value="ECO:0007669"/>
    <property type="project" value="UniProtKB-ARBA"/>
</dbReference>
<keyword evidence="1" id="KW-0217">Developmental protein</keyword>
<dbReference type="Pfam" id="PF00651">
    <property type="entry name" value="BTB"/>
    <property type="match status" value="1"/>
</dbReference>
<evidence type="ECO:0000313" key="7">
    <source>
        <dbReference type="Proteomes" id="UP000076858"/>
    </source>
</evidence>
<dbReference type="GO" id="GO:0045467">
    <property type="term" value="P:R7 cell development"/>
    <property type="evidence" value="ECO:0007669"/>
    <property type="project" value="UniProtKB-ARBA"/>
</dbReference>
<protein>
    <submittedName>
        <fullName evidence="6">Ab-like protein</fullName>
    </submittedName>
</protein>
<dbReference type="InterPro" id="IPR013087">
    <property type="entry name" value="Znf_C2H2_type"/>
</dbReference>
<dbReference type="GO" id="GO:0005634">
    <property type="term" value="C:nucleus"/>
    <property type="evidence" value="ECO:0007669"/>
    <property type="project" value="TreeGrafter"/>
</dbReference>
<dbReference type="InterPro" id="IPR051095">
    <property type="entry name" value="Dros_DevTransReg"/>
</dbReference>
<name>A0A0P5CB78_9CRUS</name>
<dbReference type="PROSITE" id="PS50097">
    <property type="entry name" value="BTB"/>
    <property type="match status" value="1"/>
</dbReference>
<accession>A0A0P5CB78</accession>
<dbReference type="SMART" id="SM00225">
    <property type="entry name" value="BTB"/>
    <property type="match status" value="1"/>
</dbReference>
<reference evidence="6 7" key="1">
    <citation type="submission" date="2016-03" db="EMBL/GenBank/DDBJ databases">
        <title>EvidentialGene: Evidence-directed Construction of Genes on Genomes.</title>
        <authorList>
            <person name="Gilbert D.G."/>
            <person name="Choi J.-H."/>
            <person name="Mockaitis K."/>
            <person name="Colbourne J."/>
            <person name="Pfrender M."/>
        </authorList>
    </citation>
    <scope>NUCLEOTIDE SEQUENCE [LARGE SCALE GENOMIC DNA]</scope>
    <source>
        <strain evidence="6 7">Xinb3</strain>
        <tissue evidence="6">Complete organism</tissue>
    </source>
</reference>
<dbReference type="EMBL" id="LRGB01000966">
    <property type="protein sequence ID" value="KZS14348.1"/>
    <property type="molecule type" value="Genomic_DNA"/>
</dbReference>
<keyword evidence="4" id="KW-0539">Nucleus</keyword>
<dbReference type="Gene3D" id="3.30.160.60">
    <property type="entry name" value="Classic Zinc Finger"/>
    <property type="match status" value="1"/>
</dbReference>